<dbReference type="AlphaFoldDB" id="A0A2U2J9V3"/>
<accession>A0A2U2J9V3</accession>
<organism evidence="2 3">
    <name type="scientific">Polaribacter aquimarinus</name>
    <dbReference type="NCBI Taxonomy" id="2100726"/>
    <lineage>
        <taxon>Bacteria</taxon>
        <taxon>Pseudomonadati</taxon>
        <taxon>Bacteroidota</taxon>
        <taxon>Flavobacteriia</taxon>
        <taxon>Flavobacteriales</taxon>
        <taxon>Flavobacteriaceae</taxon>
    </lineage>
</organism>
<evidence type="ECO:0000313" key="3">
    <source>
        <dbReference type="Proteomes" id="UP000245670"/>
    </source>
</evidence>
<keyword evidence="1" id="KW-0472">Membrane</keyword>
<dbReference type="OrthoDB" id="981524at2"/>
<evidence type="ECO:0000313" key="2">
    <source>
        <dbReference type="EMBL" id="PWG05119.1"/>
    </source>
</evidence>
<keyword evidence="1" id="KW-0812">Transmembrane</keyword>
<feature type="transmembrane region" description="Helical" evidence="1">
    <location>
        <begin position="85"/>
        <end position="106"/>
    </location>
</feature>
<dbReference type="RefSeq" id="WP_109404666.1">
    <property type="nucleotide sequence ID" value="NZ_QFFG01000003.1"/>
</dbReference>
<evidence type="ECO:0000256" key="1">
    <source>
        <dbReference type="SAM" id="Phobius"/>
    </source>
</evidence>
<sequence>MKEKIKNSELYLDSVLGKKSGFSTSKDYFDDVEEHFFIALAENAIPKKDAFSTPTSYFNNLEDSILDSLKSEKKNIKVISLKQKFYKIIPAAIAASIALFISINYFNKENIETRFDNLAETDIETWFLENSSSITSEDIATFVSVDNMNMNDFAYTNIDNDLIEDYIIYNDNTTLLNEIN</sequence>
<proteinExistence type="predicted"/>
<name>A0A2U2J9V3_9FLAO</name>
<dbReference type="Proteomes" id="UP000245670">
    <property type="component" value="Unassembled WGS sequence"/>
</dbReference>
<reference evidence="2 3" key="1">
    <citation type="submission" date="2018-05" db="EMBL/GenBank/DDBJ databases">
        <title>Polaribacter aquimarinus sp. nov., isolated from sediment in a sediment of sea.</title>
        <authorList>
            <person name="Lu D."/>
        </authorList>
    </citation>
    <scope>NUCLEOTIDE SEQUENCE [LARGE SCALE GENOMIC DNA]</scope>
    <source>
        <strain evidence="2 3">ZY113</strain>
    </source>
</reference>
<keyword evidence="3" id="KW-1185">Reference proteome</keyword>
<dbReference type="EMBL" id="QFFG01000003">
    <property type="protein sequence ID" value="PWG05119.1"/>
    <property type="molecule type" value="Genomic_DNA"/>
</dbReference>
<gene>
    <name evidence="2" type="ORF">DIS07_07680</name>
</gene>
<protein>
    <submittedName>
        <fullName evidence="2">Uncharacterized protein</fullName>
    </submittedName>
</protein>
<keyword evidence="1" id="KW-1133">Transmembrane helix</keyword>
<comment type="caution">
    <text evidence="2">The sequence shown here is derived from an EMBL/GenBank/DDBJ whole genome shotgun (WGS) entry which is preliminary data.</text>
</comment>